<dbReference type="InterPro" id="IPR036259">
    <property type="entry name" value="MFS_trans_sf"/>
</dbReference>
<organism evidence="2 3">
    <name type="scientific">Candidatus Pantoea multigeneris</name>
    <dbReference type="NCBI Taxonomy" id="2608357"/>
    <lineage>
        <taxon>Bacteria</taxon>
        <taxon>Pseudomonadati</taxon>
        <taxon>Pseudomonadota</taxon>
        <taxon>Gammaproteobacteria</taxon>
        <taxon>Enterobacterales</taxon>
        <taxon>Erwiniaceae</taxon>
        <taxon>Pantoea</taxon>
    </lineage>
</organism>
<feature type="transmembrane region" description="Helical" evidence="1">
    <location>
        <begin position="337"/>
        <end position="359"/>
    </location>
</feature>
<keyword evidence="1" id="KW-0812">Transmembrane</keyword>
<keyword evidence="1" id="KW-1133">Transmembrane helix</keyword>
<feature type="transmembrane region" description="Helical" evidence="1">
    <location>
        <begin position="81"/>
        <end position="99"/>
    </location>
</feature>
<dbReference type="PANTHER" id="PTHR23537:SF1">
    <property type="entry name" value="SUGAR TRANSPORTER"/>
    <property type="match status" value="1"/>
</dbReference>
<feature type="transmembrane region" description="Helical" evidence="1">
    <location>
        <begin position="55"/>
        <end position="74"/>
    </location>
</feature>
<dbReference type="PANTHER" id="PTHR23537">
    <property type="match status" value="1"/>
</dbReference>
<proteinExistence type="predicted"/>
<name>A0ABX0RLU0_9GAMM</name>
<dbReference type="InterPro" id="IPR010645">
    <property type="entry name" value="MFS_4"/>
</dbReference>
<feature type="transmembrane region" description="Helical" evidence="1">
    <location>
        <begin position="167"/>
        <end position="188"/>
    </location>
</feature>
<protein>
    <submittedName>
        <fullName evidence="2">YbfB/YjiJ family MFS transporter</fullName>
    </submittedName>
</protein>
<feature type="transmembrane region" description="Helical" evidence="1">
    <location>
        <begin position="365"/>
        <end position="385"/>
    </location>
</feature>
<feature type="transmembrane region" description="Helical" evidence="1">
    <location>
        <begin position="12"/>
        <end position="35"/>
    </location>
</feature>
<feature type="transmembrane region" description="Helical" evidence="1">
    <location>
        <begin position="140"/>
        <end position="161"/>
    </location>
</feature>
<dbReference type="RefSeq" id="WP_167018213.1">
    <property type="nucleotide sequence ID" value="NZ_VWXF01000014.1"/>
</dbReference>
<feature type="transmembrane region" description="Helical" evidence="1">
    <location>
        <begin position="105"/>
        <end position="128"/>
    </location>
</feature>
<dbReference type="Pfam" id="PF06779">
    <property type="entry name" value="MFS_4"/>
    <property type="match status" value="1"/>
</dbReference>
<dbReference type="Gene3D" id="1.20.1250.20">
    <property type="entry name" value="MFS general substrate transporter like domains"/>
    <property type="match status" value="1"/>
</dbReference>
<dbReference type="EMBL" id="VWXF01000014">
    <property type="protein sequence ID" value="NIF24344.1"/>
    <property type="molecule type" value="Genomic_DNA"/>
</dbReference>
<dbReference type="PROSITE" id="PS51257">
    <property type="entry name" value="PROKAR_LIPOPROTEIN"/>
    <property type="match status" value="1"/>
</dbReference>
<sequence length="394" mass="41388">MLSAHRFKPEHHGLLLALAGCVVLIIGMGYGRFAYTGILPRMLSEGVLTLHQANLAASANYAGYLAGALLLAKLQPQRASLFCRLALLGTIAAMGLLAVVSSAGWIITIRGLAGVFSAFTLVAGSQWLLQHMKHMQGAPLLFSGVGAGIFISAELISLGKALTLSSYTLWGVCALSALVLLALVFRLFSSPADLLTTTVQQGTQHRSEGENSREAYRLLAIYGLAGFGYIITATYLPLFLSGSLKGVDPIQIWAVFGLAAVPSCFIWHRLVARFSYRPAFTTNLLVQAVGVSLPAFSQSLLMCLASALLVGFTFMGTVTIALSAARRLAHVVNFNMIAAMTALYGIGQIIGPLLAGALYSLSGSFASSLFSAAAALFIAALLTLLPRSADGAAD</sequence>
<comment type="caution">
    <text evidence="2">The sequence shown here is derived from an EMBL/GenBank/DDBJ whole genome shotgun (WGS) entry which is preliminary data.</text>
</comment>
<keyword evidence="1" id="KW-0472">Membrane</keyword>
<reference evidence="2 3" key="1">
    <citation type="journal article" date="2019" name="bioRxiv">
        <title>Bacteria contribute to plant secondary compound degradation in a generalist herbivore system.</title>
        <authorList>
            <person name="Francoeur C.B."/>
            <person name="Khadempour L."/>
            <person name="Moreira-Soto R.D."/>
            <person name="Gotting K."/>
            <person name="Book A.J."/>
            <person name="Pinto-Tomas A.A."/>
            <person name="Keefover-Ring K."/>
            <person name="Currie C.R."/>
        </authorList>
    </citation>
    <scope>NUCLEOTIDE SEQUENCE [LARGE SCALE GENOMIC DNA]</scope>
    <source>
        <strain evidence="2">Acro-835</strain>
    </source>
</reference>
<accession>A0ABX0RLU0</accession>
<keyword evidence="3" id="KW-1185">Reference proteome</keyword>
<evidence type="ECO:0000256" key="1">
    <source>
        <dbReference type="SAM" id="Phobius"/>
    </source>
</evidence>
<evidence type="ECO:0000313" key="2">
    <source>
        <dbReference type="EMBL" id="NIF24344.1"/>
    </source>
</evidence>
<feature type="transmembrane region" description="Helical" evidence="1">
    <location>
        <begin position="299"/>
        <end position="325"/>
    </location>
</feature>
<dbReference type="SUPFAM" id="SSF103473">
    <property type="entry name" value="MFS general substrate transporter"/>
    <property type="match status" value="1"/>
</dbReference>
<gene>
    <name evidence="2" type="ORF">F3J40_22485</name>
</gene>
<dbReference type="Proteomes" id="UP001515683">
    <property type="component" value="Unassembled WGS sequence"/>
</dbReference>
<feature type="transmembrane region" description="Helical" evidence="1">
    <location>
        <begin position="250"/>
        <end position="267"/>
    </location>
</feature>
<evidence type="ECO:0000313" key="3">
    <source>
        <dbReference type="Proteomes" id="UP001515683"/>
    </source>
</evidence>
<feature type="transmembrane region" description="Helical" evidence="1">
    <location>
        <begin position="215"/>
        <end position="238"/>
    </location>
</feature>
<dbReference type="CDD" id="cd06180">
    <property type="entry name" value="MFS_YjiJ"/>
    <property type="match status" value="1"/>
</dbReference>